<evidence type="ECO:0000313" key="3">
    <source>
        <dbReference type="EMBL" id="MCW9705249.1"/>
    </source>
</evidence>
<dbReference type="Pfam" id="PF00892">
    <property type="entry name" value="EamA"/>
    <property type="match status" value="2"/>
</dbReference>
<feature type="transmembrane region" description="Helical" evidence="1">
    <location>
        <begin position="9"/>
        <end position="29"/>
    </location>
</feature>
<comment type="caution">
    <text evidence="3">The sequence shown here is derived from an EMBL/GenBank/DDBJ whole genome shotgun (WGS) entry which is preliminary data.</text>
</comment>
<name>A0ABT3PJ91_9BACT</name>
<organism evidence="3 4">
    <name type="scientific">Fodinibius salsisoli</name>
    <dbReference type="NCBI Taxonomy" id="2820877"/>
    <lineage>
        <taxon>Bacteria</taxon>
        <taxon>Pseudomonadati</taxon>
        <taxon>Balneolota</taxon>
        <taxon>Balneolia</taxon>
        <taxon>Balneolales</taxon>
        <taxon>Balneolaceae</taxon>
        <taxon>Fodinibius</taxon>
    </lineage>
</organism>
<protein>
    <submittedName>
        <fullName evidence="3">EamA family transporter</fullName>
    </submittedName>
</protein>
<gene>
    <name evidence="3" type="ORF">J6I44_00220</name>
</gene>
<dbReference type="SUPFAM" id="SSF103481">
    <property type="entry name" value="Multidrug resistance efflux transporter EmrE"/>
    <property type="match status" value="2"/>
</dbReference>
<dbReference type="PANTHER" id="PTHR22911:SF76">
    <property type="entry name" value="EAMA DOMAIN-CONTAINING PROTEIN"/>
    <property type="match status" value="1"/>
</dbReference>
<evidence type="ECO:0000259" key="2">
    <source>
        <dbReference type="Pfam" id="PF00892"/>
    </source>
</evidence>
<dbReference type="RefSeq" id="WP_265763912.1">
    <property type="nucleotide sequence ID" value="NZ_JAGGJA010000001.1"/>
</dbReference>
<feature type="transmembrane region" description="Helical" evidence="1">
    <location>
        <begin position="157"/>
        <end position="177"/>
    </location>
</feature>
<feature type="domain" description="EamA" evidence="2">
    <location>
        <begin position="12"/>
        <end position="142"/>
    </location>
</feature>
<dbReference type="InterPro" id="IPR000620">
    <property type="entry name" value="EamA_dom"/>
</dbReference>
<dbReference type="EMBL" id="JAGGJA010000001">
    <property type="protein sequence ID" value="MCW9705249.1"/>
    <property type="molecule type" value="Genomic_DNA"/>
</dbReference>
<feature type="transmembrane region" description="Helical" evidence="1">
    <location>
        <begin position="215"/>
        <end position="233"/>
    </location>
</feature>
<dbReference type="InterPro" id="IPR037185">
    <property type="entry name" value="EmrE-like"/>
</dbReference>
<feature type="domain" description="EamA" evidence="2">
    <location>
        <begin position="158"/>
        <end position="291"/>
    </location>
</feature>
<feature type="transmembrane region" description="Helical" evidence="1">
    <location>
        <begin position="98"/>
        <end position="115"/>
    </location>
</feature>
<accession>A0ABT3PJ91</accession>
<keyword evidence="1" id="KW-0812">Transmembrane</keyword>
<keyword evidence="1" id="KW-0472">Membrane</keyword>
<feature type="transmembrane region" description="Helical" evidence="1">
    <location>
        <begin position="73"/>
        <end position="92"/>
    </location>
</feature>
<dbReference type="Gene3D" id="1.10.3730.20">
    <property type="match status" value="1"/>
</dbReference>
<keyword evidence="4" id="KW-1185">Reference proteome</keyword>
<feature type="transmembrane region" description="Helical" evidence="1">
    <location>
        <begin position="41"/>
        <end position="61"/>
    </location>
</feature>
<sequence length="303" mass="33181">MSSDQYSKIGVITALFLGLVAFGFAPILVRLAPNTSPLVLVVYRTVFAVLMLLPAWIWMRNKQSSPEKAKERWWIALSGMCLGLHFICWLSSLYYTSVASASVLVTIHPIIMILVERLWFKRSFAATTWIGVLFAFGGSLFLGISDSQIDQPFANPLFGNLLALTAAIIFVVYLLIGQQIRKKRAWIDYVFPVYFYAAVTCVAVAVIVGKDLLNISTIGIWAGAGLAFGPQILGHGSMNYAVKFISPTLLSTLILVEPLLASVLAYFLFAELPPITSMVAMAIILAGVGLTWRREAHSPDSGV</sequence>
<keyword evidence="1" id="KW-1133">Transmembrane helix</keyword>
<feature type="transmembrane region" description="Helical" evidence="1">
    <location>
        <begin position="127"/>
        <end position="145"/>
    </location>
</feature>
<evidence type="ECO:0000256" key="1">
    <source>
        <dbReference type="SAM" id="Phobius"/>
    </source>
</evidence>
<dbReference type="PANTHER" id="PTHR22911">
    <property type="entry name" value="ACYL-MALONYL CONDENSING ENZYME-RELATED"/>
    <property type="match status" value="1"/>
</dbReference>
<evidence type="ECO:0000313" key="4">
    <source>
        <dbReference type="Proteomes" id="UP001207918"/>
    </source>
</evidence>
<feature type="transmembrane region" description="Helical" evidence="1">
    <location>
        <begin position="275"/>
        <end position="292"/>
    </location>
</feature>
<proteinExistence type="predicted"/>
<dbReference type="Proteomes" id="UP001207918">
    <property type="component" value="Unassembled WGS sequence"/>
</dbReference>
<feature type="transmembrane region" description="Helical" evidence="1">
    <location>
        <begin position="245"/>
        <end position="269"/>
    </location>
</feature>
<feature type="transmembrane region" description="Helical" evidence="1">
    <location>
        <begin position="189"/>
        <end position="209"/>
    </location>
</feature>
<reference evidence="3 4" key="1">
    <citation type="submission" date="2021-03" db="EMBL/GenBank/DDBJ databases">
        <title>Aliifodinibius sp. nov., a new bacterium isolated from saline soil.</title>
        <authorList>
            <person name="Galisteo C."/>
            <person name="De La Haba R."/>
            <person name="Sanchez-Porro C."/>
            <person name="Ventosa A."/>
        </authorList>
    </citation>
    <scope>NUCLEOTIDE SEQUENCE [LARGE SCALE GENOMIC DNA]</scope>
    <source>
        <strain evidence="3 4">1BSP15-2V2</strain>
    </source>
</reference>